<proteinExistence type="predicted"/>
<comment type="caution">
    <text evidence="1">The sequence shown here is derived from an EMBL/GenBank/DDBJ whole genome shotgun (WGS) entry which is preliminary data.</text>
</comment>
<dbReference type="EMBL" id="SRLO01001191">
    <property type="protein sequence ID" value="TNN40423.1"/>
    <property type="molecule type" value="Genomic_DNA"/>
</dbReference>
<reference evidence="1 2" key="1">
    <citation type="submission" date="2019-03" db="EMBL/GenBank/DDBJ databases">
        <title>First draft genome of Liparis tanakae, snailfish: a comprehensive survey of snailfish specific genes.</title>
        <authorList>
            <person name="Kim W."/>
            <person name="Song I."/>
            <person name="Jeong J.-H."/>
            <person name="Kim D."/>
            <person name="Kim S."/>
            <person name="Ryu S."/>
            <person name="Song J.Y."/>
            <person name="Lee S.K."/>
        </authorList>
    </citation>
    <scope>NUCLEOTIDE SEQUENCE [LARGE SCALE GENOMIC DNA]</scope>
    <source>
        <tissue evidence="1">Muscle</tissue>
    </source>
</reference>
<evidence type="ECO:0000313" key="2">
    <source>
        <dbReference type="Proteomes" id="UP000314294"/>
    </source>
</evidence>
<sequence length="109" mass="11251">MALHAGPSAPRIAGSRSFAAALHSVSAPSRHHKLATQPYTLAHFPTAGRRGPERAAITGQGAAAFCPVRATPSDLVRSLPSEGREERGVGALGARPAQSMALINYGAEQ</sequence>
<keyword evidence="2" id="KW-1185">Reference proteome</keyword>
<organism evidence="1 2">
    <name type="scientific">Liparis tanakae</name>
    <name type="common">Tanaka's snailfish</name>
    <dbReference type="NCBI Taxonomy" id="230148"/>
    <lineage>
        <taxon>Eukaryota</taxon>
        <taxon>Metazoa</taxon>
        <taxon>Chordata</taxon>
        <taxon>Craniata</taxon>
        <taxon>Vertebrata</taxon>
        <taxon>Euteleostomi</taxon>
        <taxon>Actinopterygii</taxon>
        <taxon>Neopterygii</taxon>
        <taxon>Teleostei</taxon>
        <taxon>Neoteleostei</taxon>
        <taxon>Acanthomorphata</taxon>
        <taxon>Eupercaria</taxon>
        <taxon>Perciformes</taxon>
        <taxon>Cottioidei</taxon>
        <taxon>Cottales</taxon>
        <taxon>Liparidae</taxon>
        <taxon>Liparis</taxon>
    </lineage>
</organism>
<accession>A0A4Z2FI32</accession>
<name>A0A4Z2FI32_9TELE</name>
<evidence type="ECO:0000313" key="1">
    <source>
        <dbReference type="EMBL" id="TNN40423.1"/>
    </source>
</evidence>
<gene>
    <name evidence="1" type="ORF">EYF80_049410</name>
</gene>
<dbReference type="AlphaFoldDB" id="A0A4Z2FI32"/>
<protein>
    <submittedName>
        <fullName evidence="1">Uncharacterized protein</fullName>
    </submittedName>
</protein>
<dbReference type="Proteomes" id="UP000314294">
    <property type="component" value="Unassembled WGS sequence"/>
</dbReference>